<dbReference type="OrthoDB" id="3365917at2759"/>
<organism evidence="2 3">
    <name type="scientific">Steccherinum ochraceum</name>
    <dbReference type="NCBI Taxonomy" id="92696"/>
    <lineage>
        <taxon>Eukaryota</taxon>
        <taxon>Fungi</taxon>
        <taxon>Dikarya</taxon>
        <taxon>Basidiomycota</taxon>
        <taxon>Agaricomycotina</taxon>
        <taxon>Agaricomycetes</taxon>
        <taxon>Polyporales</taxon>
        <taxon>Steccherinaceae</taxon>
        <taxon>Steccherinum</taxon>
    </lineage>
</organism>
<name>A0A4R0R9B4_9APHY</name>
<evidence type="ECO:0000256" key="1">
    <source>
        <dbReference type="SAM" id="MobiDB-lite"/>
    </source>
</evidence>
<protein>
    <submittedName>
        <fullName evidence="2">Uncharacterized protein</fullName>
    </submittedName>
</protein>
<dbReference type="Proteomes" id="UP000292702">
    <property type="component" value="Unassembled WGS sequence"/>
</dbReference>
<dbReference type="EMBL" id="RWJN01000567">
    <property type="protein sequence ID" value="TCD60629.1"/>
    <property type="molecule type" value="Genomic_DNA"/>
</dbReference>
<feature type="compositionally biased region" description="Low complexity" evidence="1">
    <location>
        <begin position="8"/>
        <end position="20"/>
    </location>
</feature>
<gene>
    <name evidence="2" type="ORF">EIP91_009760</name>
</gene>
<feature type="region of interest" description="Disordered" evidence="1">
    <location>
        <begin position="1"/>
        <end position="93"/>
    </location>
</feature>
<dbReference type="STRING" id="92696.A0A4R0R9B4"/>
<feature type="compositionally biased region" description="Gly residues" evidence="1">
    <location>
        <begin position="32"/>
        <end position="59"/>
    </location>
</feature>
<evidence type="ECO:0000313" key="2">
    <source>
        <dbReference type="EMBL" id="TCD60629.1"/>
    </source>
</evidence>
<dbReference type="AlphaFoldDB" id="A0A4R0R9B4"/>
<reference evidence="2 3" key="1">
    <citation type="submission" date="2018-11" db="EMBL/GenBank/DDBJ databases">
        <title>Genome assembly of Steccherinum ochraceum LE-BIN_3174, the white-rot fungus of the Steccherinaceae family (The Residual Polyporoid clade, Polyporales, Basidiomycota).</title>
        <authorList>
            <person name="Fedorova T.V."/>
            <person name="Glazunova O.A."/>
            <person name="Landesman E.O."/>
            <person name="Moiseenko K.V."/>
            <person name="Psurtseva N.V."/>
            <person name="Savinova O.S."/>
            <person name="Shakhova N.V."/>
            <person name="Tyazhelova T.V."/>
            <person name="Vasina D.V."/>
        </authorList>
    </citation>
    <scope>NUCLEOTIDE SEQUENCE [LARGE SCALE GENOMIC DNA]</scope>
    <source>
        <strain evidence="2 3">LE-BIN_3174</strain>
    </source>
</reference>
<keyword evidence="3" id="KW-1185">Reference proteome</keyword>
<proteinExistence type="predicted"/>
<accession>A0A4R0R9B4</accession>
<comment type="caution">
    <text evidence="2">The sequence shown here is derived from an EMBL/GenBank/DDBJ whole genome shotgun (WGS) entry which is preliminary data.</text>
</comment>
<sequence>MRIPFITPPSSSSSSPSSSSNTKTLYRRKGGGGKGGGKGGGGGSSGGGSSGGASSGVGSRGSSVSVPGRTAGQSSSATAYGSGGGRSTVIPAGQPFAGRAVGGGNRDQVYGSQTYGSGYPGVASRGVGGLGFPFVFWPVIWGGGLGYGGAYLYDHEYGDSNNPDRPGGSMVSAVFTSPTSNSTFHVLSDNSTVTSLIGSITGNCTLGPNSANTNTTPVVYNSNSTDTSQPRPEQVVQYFRGSSVALTLDGYNDTSALSENQTAPDVPIPSWVDATTLDCLNQTIGQAVPLIDSVLPRGVPAIGSIALLWVVMAYTLGLGV</sequence>
<feature type="compositionally biased region" description="Low complexity" evidence="1">
    <location>
        <begin position="60"/>
        <end position="80"/>
    </location>
</feature>
<evidence type="ECO:0000313" key="3">
    <source>
        <dbReference type="Proteomes" id="UP000292702"/>
    </source>
</evidence>